<feature type="region of interest" description="Disordered" evidence="1">
    <location>
        <begin position="1"/>
        <end position="46"/>
    </location>
</feature>
<dbReference type="RefSeq" id="WP_213575743.1">
    <property type="nucleotide sequence ID" value="NZ_JAWLUP010000025.1"/>
</dbReference>
<gene>
    <name evidence="2" type="ORF">R4315_12740</name>
</gene>
<accession>A0AAE4UZL9</accession>
<comment type="caution">
    <text evidence="2">The sequence shown here is derived from an EMBL/GenBank/DDBJ whole genome shotgun (WGS) entry which is preliminary data.</text>
</comment>
<dbReference type="Proteomes" id="UP001185863">
    <property type="component" value="Unassembled WGS sequence"/>
</dbReference>
<protein>
    <submittedName>
        <fullName evidence="2">Uncharacterized protein</fullName>
    </submittedName>
</protein>
<dbReference type="EMBL" id="JAWLUP010000025">
    <property type="protein sequence ID" value="MDV7265411.1"/>
    <property type="molecule type" value="Genomic_DNA"/>
</dbReference>
<dbReference type="AlphaFoldDB" id="A0AAE4UZL9"/>
<name>A0AAE4UZL9_9NOCA</name>
<sequence length="87" mass="9375">MKMSNEHSMGASETALQIAELDGDEDSLVPRTAAEPTAPSVGATKFPQFSARVDPELLRQVKIEVATRGTTLQAATAEAFRLWLSTQ</sequence>
<evidence type="ECO:0000313" key="3">
    <source>
        <dbReference type="Proteomes" id="UP001185863"/>
    </source>
</evidence>
<evidence type="ECO:0000256" key="1">
    <source>
        <dbReference type="SAM" id="MobiDB-lite"/>
    </source>
</evidence>
<organism evidence="2 3">
    <name type="scientific">Rhodococcus oxybenzonivorans</name>
    <dbReference type="NCBI Taxonomy" id="1990687"/>
    <lineage>
        <taxon>Bacteria</taxon>
        <taxon>Bacillati</taxon>
        <taxon>Actinomycetota</taxon>
        <taxon>Actinomycetes</taxon>
        <taxon>Mycobacteriales</taxon>
        <taxon>Nocardiaceae</taxon>
        <taxon>Rhodococcus</taxon>
    </lineage>
</organism>
<reference evidence="2" key="1">
    <citation type="submission" date="2023-10" db="EMBL/GenBank/DDBJ databases">
        <title>Development of a sustainable strategy for remediation of hydrocarbon-contaminated territories based on the waste exchange concept.</title>
        <authorList>
            <person name="Krivoruchko A."/>
        </authorList>
    </citation>
    <scope>NUCLEOTIDE SEQUENCE</scope>
    <source>
        <strain evidence="2">IEGM 68</strain>
    </source>
</reference>
<proteinExistence type="predicted"/>
<evidence type="ECO:0000313" key="2">
    <source>
        <dbReference type="EMBL" id="MDV7265411.1"/>
    </source>
</evidence>